<sequence>VNITPHSTCLRLEYPTSDVDERVIYVTSSAGAFTTTEVEKIQARAIVVGASMRDEVSLEVIEELAQKKTILTADVQSFIRVNDNGKLVSKEWPEKQIKEDPEQQLKKAGFSLREVKEMEEIDGIVEENIFEKVDDNELNKMIKFLQSQLIKTEERLNETIKVKKGLEEIIEFFKKRKRT</sequence>
<reference evidence="1" key="1">
    <citation type="journal article" date="2014" name="Front. Microbiol.">
        <title>High frequency of phylogenetically diverse reductive dehalogenase-homologous genes in deep subseafloor sedimentary metagenomes.</title>
        <authorList>
            <person name="Kawai M."/>
            <person name="Futagami T."/>
            <person name="Toyoda A."/>
            <person name="Takaki Y."/>
            <person name="Nishi S."/>
            <person name="Hori S."/>
            <person name="Arai W."/>
            <person name="Tsubouchi T."/>
            <person name="Morono Y."/>
            <person name="Uchiyama I."/>
            <person name="Ito T."/>
            <person name="Fujiyama A."/>
            <person name="Inagaki F."/>
            <person name="Takami H."/>
        </authorList>
    </citation>
    <scope>NUCLEOTIDE SEQUENCE</scope>
    <source>
        <strain evidence="1">Expedition CK06-06</strain>
    </source>
</reference>
<evidence type="ECO:0000313" key="1">
    <source>
        <dbReference type="EMBL" id="GAH68248.1"/>
    </source>
</evidence>
<gene>
    <name evidence="1" type="ORF">S03H2_50803</name>
</gene>
<organism evidence="1">
    <name type="scientific">marine sediment metagenome</name>
    <dbReference type="NCBI Taxonomy" id="412755"/>
    <lineage>
        <taxon>unclassified sequences</taxon>
        <taxon>metagenomes</taxon>
        <taxon>ecological metagenomes</taxon>
    </lineage>
</organism>
<feature type="non-terminal residue" evidence="1">
    <location>
        <position position="1"/>
    </location>
</feature>
<dbReference type="AlphaFoldDB" id="X1JEQ0"/>
<name>X1JEQ0_9ZZZZ</name>
<accession>X1JEQ0</accession>
<dbReference type="Gene3D" id="3.40.1190.20">
    <property type="match status" value="1"/>
</dbReference>
<proteinExistence type="predicted"/>
<protein>
    <submittedName>
        <fullName evidence="1">Uncharacterized protein</fullName>
    </submittedName>
</protein>
<dbReference type="InterPro" id="IPR029056">
    <property type="entry name" value="Ribokinase-like"/>
</dbReference>
<comment type="caution">
    <text evidence="1">The sequence shown here is derived from an EMBL/GenBank/DDBJ whole genome shotgun (WGS) entry which is preliminary data.</text>
</comment>
<dbReference type="EMBL" id="BARU01032191">
    <property type="protein sequence ID" value="GAH68248.1"/>
    <property type="molecule type" value="Genomic_DNA"/>
</dbReference>